<feature type="compositionally biased region" description="Basic and acidic residues" evidence="1">
    <location>
        <begin position="42"/>
        <end position="51"/>
    </location>
</feature>
<dbReference type="Proteomes" id="UP000314294">
    <property type="component" value="Unassembled WGS sequence"/>
</dbReference>
<dbReference type="EMBL" id="SRLO01000124">
    <property type="protein sequence ID" value="TNN73486.1"/>
    <property type="molecule type" value="Genomic_DNA"/>
</dbReference>
<comment type="caution">
    <text evidence="2">The sequence shown here is derived from an EMBL/GenBank/DDBJ whole genome shotgun (WGS) entry which is preliminary data.</text>
</comment>
<protein>
    <submittedName>
        <fullName evidence="2">Uncharacterized protein</fullName>
    </submittedName>
</protein>
<organism evidence="2 3">
    <name type="scientific">Liparis tanakae</name>
    <name type="common">Tanaka's snailfish</name>
    <dbReference type="NCBI Taxonomy" id="230148"/>
    <lineage>
        <taxon>Eukaryota</taxon>
        <taxon>Metazoa</taxon>
        <taxon>Chordata</taxon>
        <taxon>Craniata</taxon>
        <taxon>Vertebrata</taxon>
        <taxon>Euteleostomi</taxon>
        <taxon>Actinopterygii</taxon>
        <taxon>Neopterygii</taxon>
        <taxon>Teleostei</taxon>
        <taxon>Neoteleostei</taxon>
        <taxon>Acanthomorphata</taxon>
        <taxon>Eupercaria</taxon>
        <taxon>Perciformes</taxon>
        <taxon>Cottioidei</taxon>
        <taxon>Cottales</taxon>
        <taxon>Liparidae</taxon>
        <taxon>Liparis</taxon>
    </lineage>
</organism>
<name>A0A4Z2I620_9TELE</name>
<sequence>MTHSVTTAAGSQQTARSATCRSTLAGIHHEGEVDADDNEQEAQGKVEERGGSRHVGNTNRSVVQKHR</sequence>
<feature type="compositionally biased region" description="Polar residues" evidence="1">
    <location>
        <begin position="55"/>
        <end position="67"/>
    </location>
</feature>
<reference evidence="2 3" key="1">
    <citation type="submission" date="2019-03" db="EMBL/GenBank/DDBJ databases">
        <title>First draft genome of Liparis tanakae, snailfish: a comprehensive survey of snailfish specific genes.</title>
        <authorList>
            <person name="Kim W."/>
            <person name="Song I."/>
            <person name="Jeong J.-H."/>
            <person name="Kim D."/>
            <person name="Kim S."/>
            <person name="Ryu S."/>
            <person name="Song J.Y."/>
            <person name="Lee S.K."/>
        </authorList>
    </citation>
    <scope>NUCLEOTIDE SEQUENCE [LARGE SCALE GENOMIC DNA]</scope>
    <source>
        <tissue evidence="2">Muscle</tissue>
    </source>
</reference>
<feature type="region of interest" description="Disordered" evidence="1">
    <location>
        <begin position="1"/>
        <end position="67"/>
    </location>
</feature>
<feature type="compositionally biased region" description="Polar residues" evidence="1">
    <location>
        <begin position="1"/>
        <end position="22"/>
    </location>
</feature>
<evidence type="ECO:0000256" key="1">
    <source>
        <dbReference type="SAM" id="MobiDB-lite"/>
    </source>
</evidence>
<dbReference type="AlphaFoldDB" id="A0A4Z2I620"/>
<accession>A0A4Z2I620</accession>
<proteinExistence type="predicted"/>
<evidence type="ECO:0000313" key="2">
    <source>
        <dbReference type="EMBL" id="TNN73486.1"/>
    </source>
</evidence>
<evidence type="ECO:0000313" key="3">
    <source>
        <dbReference type="Proteomes" id="UP000314294"/>
    </source>
</evidence>
<keyword evidence="3" id="KW-1185">Reference proteome</keyword>
<gene>
    <name evidence="2" type="ORF">EYF80_016276</name>
</gene>